<reference evidence="2 3" key="1">
    <citation type="submission" date="2014-07" db="EMBL/GenBank/DDBJ databases">
        <title>Comparative analysis of Nitrosococcus oceani genome inventories of strains from Pacific and Atlantic gyres.</title>
        <authorList>
            <person name="Lim C.K."/>
            <person name="Wang L."/>
            <person name="Sayavedra-Soto L.A."/>
            <person name="Klotz M.G."/>
        </authorList>
    </citation>
    <scope>NUCLEOTIDE SEQUENCE [LARGE SCALE GENOMIC DNA]</scope>
    <source>
        <strain evidence="2 3">C-27</strain>
    </source>
</reference>
<protein>
    <submittedName>
        <fullName evidence="2">Anti-sigma-factor antagonist</fullName>
    </submittedName>
</protein>
<evidence type="ECO:0000313" key="3">
    <source>
        <dbReference type="Proteomes" id="UP000028839"/>
    </source>
</evidence>
<dbReference type="PANTHER" id="PTHR35849:SF1">
    <property type="entry name" value="INTERMEMBRANE PHOSPHOLIPID TRANSPORT SYSTEM BINDING PROTEIN MLAB"/>
    <property type="match status" value="1"/>
</dbReference>
<dbReference type="InterPro" id="IPR002645">
    <property type="entry name" value="STAS_dom"/>
</dbReference>
<name>A0A0E2YXV9_9GAMM</name>
<gene>
    <name evidence="2" type="ORF">IB75_14780</name>
</gene>
<sequence>MIFHIEPQQKGHFRIVGELTFNTVPEVAEKGLALFNEAGADLRIDLREVSRTDSAGLALLIAWLRYAKKENKSLQFLNIPAQMLAIAQISSLDQILPLGEEQALDQPPLALGQDKKLTSPSNS</sequence>
<dbReference type="PANTHER" id="PTHR35849">
    <property type="entry name" value="BLR2341 PROTEIN"/>
    <property type="match status" value="1"/>
</dbReference>
<accession>A0A0E2YXV9</accession>
<dbReference type="HOGENOM" id="CLU_115403_13_2_6"/>
<comment type="caution">
    <text evidence="2">The sequence shown here is derived from an EMBL/GenBank/DDBJ whole genome shotgun (WGS) entry which is preliminary data.</text>
</comment>
<evidence type="ECO:0000259" key="1">
    <source>
        <dbReference type="PROSITE" id="PS50801"/>
    </source>
</evidence>
<dbReference type="SUPFAM" id="SSF52091">
    <property type="entry name" value="SpoIIaa-like"/>
    <property type="match status" value="1"/>
</dbReference>
<dbReference type="CDD" id="cd07043">
    <property type="entry name" value="STAS_anti-anti-sigma_factors"/>
    <property type="match status" value="1"/>
</dbReference>
<dbReference type="Proteomes" id="UP000028839">
    <property type="component" value="Unassembled WGS sequence"/>
</dbReference>
<organism evidence="2 3">
    <name type="scientific">Nitrosococcus oceani C-27</name>
    <dbReference type="NCBI Taxonomy" id="314279"/>
    <lineage>
        <taxon>Bacteria</taxon>
        <taxon>Pseudomonadati</taxon>
        <taxon>Pseudomonadota</taxon>
        <taxon>Gammaproteobacteria</taxon>
        <taxon>Chromatiales</taxon>
        <taxon>Chromatiaceae</taxon>
        <taxon>Nitrosococcus</taxon>
    </lineage>
</organism>
<proteinExistence type="predicted"/>
<dbReference type="InterPro" id="IPR058548">
    <property type="entry name" value="MlaB-like_STAS"/>
</dbReference>
<dbReference type="PROSITE" id="PS50801">
    <property type="entry name" value="STAS"/>
    <property type="match status" value="1"/>
</dbReference>
<dbReference type="AlphaFoldDB" id="A0A0E2YXV9"/>
<evidence type="ECO:0000313" key="2">
    <source>
        <dbReference type="EMBL" id="KFI18258.1"/>
    </source>
</evidence>
<dbReference type="EMBL" id="JPGN01000085">
    <property type="protein sequence ID" value="KFI18258.1"/>
    <property type="molecule type" value="Genomic_DNA"/>
</dbReference>
<dbReference type="Pfam" id="PF13466">
    <property type="entry name" value="STAS_2"/>
    <property type="match status" value="1"/>
</dbReference>
<dbReference type="Gene3D" id="3.30.750.24">
    <property type="entry name" value="STAS domain"/>
    <property type="match status" value="1"/>
</dbReference>
<dbReference type="OrthoDB" id="5297990at2"/>
<dbReference type="InterPro" id="IPR036513">
    <property type="entry name" value="STAS_dom_sf"/>
</dbReference>
<feature type="domain" description="STAS" evidence="1">
    <location>
        <begin position="13"/>
        <end position="114"/>
    </location>
</feature>
<dbReference type="InterPro" id="IPR052746">
    <property type="entry name" value="MlaB_ABC_Transporter"/>
</dbReference>